<comment type="caution">
    <text evidence="2">The sequence shown here is derived from an EMBL/GenBank/DDBJ whole genome shotgun (WGS) entry which is preliminary data.</text>
</comment>
<gene>
    <name evidence="2" type="ORF">JCM17846_09090</name>
</gene>
<dbReference type="InterPro" id="IPR051200">
    <property type="entry name" value="Host-pathogen_enzymatic-act"/>
</dbReference>
<name>A0A5A7N5G4_9PROT</name>
<evidence type="ECO:0000313" key="2">
    <source>
        <dbReference type="EMBL" id="GER03227.1"/>
    </source>
</evidence>
<dbReference type="Pfam" id="PF10282">
    <property type="entry name" value="Lactonase"/>
    <property type="match status" value="1"/>
</dbReference>
<dbReference type="PANTHER" id="PTHR47197:SF3">
    <property type="entry name" value="DIHYDRO-HEME D1 DEHYDROGENASE"/>
    <property type="match status" value="1"/>
</dbReference>
<evidence type="ECO:0000313" key="3">
    <source>
        <dbReference type="Proteomes" id="UP000324996"/>
    </source>
</evidence>
<feature type="signal peptide" evidence="1">
    <location>
        <begin position="1"/>
        <end position="24"/>
    </location>
</feature>
<dbReference type="InterPro" id="IPR019405">
    <property type="entry name" value="Lactonase_7-beta_prop"/>
</dbReference>
<reference evidence="2 3" key="1">
    <citation type="submission" date="2019-09" db="EMBL/GenBank/DDBJ databases">
        <title>NBRP : Genome information of microbial organism related human and environment.</title>
        <authorList>
            <person name="Hattori M."/>
            <person name="Oshima K."/>
            <person name="Inaba H."/>
            <person name="Suda W."/>
            <person name="Sakamoto M."/>
            <person name="Iino T."/>
            <person name="Kitahara M."/>
            <person name="Oshida Y."/>
            <person name="Iida T."/>
            <person name="Kudo T."/>
            <person name="Itoh T."/>
            <person name="Ohkuma M."/>
        </authorList>
    </citation>
    <scope>NUCLEOTIDE SEQUENCE [LARGE SCALE GENOMIC DNA]</scope>
    <source>
        <strain evidence="2 3">Q-1</strain>
    </source>
</reference>
<dbReference type="Proteomes" id="UP000324996">
    <property type="component" value="Unassembled WGS sequence"/>
</dbReference>
<dbReference type="PANTHER" id="PTHR47197">
    <property type="entry name" value="PROTEIN NIRF"/>
    <property type="match status" value="1"/>
</dbReference>
<accession>A0A5A7N5G4</accession>
<dbReference type="InterPro" id="IPR011045">
    <property type="entry name" value="N2O_reductase_N"/>
</dbReference>
<protein>
    <submittedName>
        <fullName evidence="2">Uncharacterized protein</fullName>
    </submittedName>
</protein>
<feature type="chain" id="PRO_5022883949" evidence="1">
    <location>
        <begin position="25"/>
        <end position="337"/>
    </location>
</feature>
<keyword evidence="3" id="KW-1185">Reference proteome</keyword>
<dbReference type="InterPro" id="IPR015943">
    <property type="entry name" value="WD40/YVTN_repeat-like_dom_sf"/>
</dbReference>
<keyword evidence="1" id="KW-0732">Signal</keyword>
<dbReference type="InterPro" id="IPR011964">
    <property type="entry name" value="YVTN_b-propeller_repeat"/>
</dbReference>
<proteinExistence type="predicted"/>
<dbReference type="Gene3D" id="2.130.10.10">
    <property type="entry name" value="YVTN repeat-like/Quinoprotein amine dehydrogenase"/>
    <property type="match status" value="2"/>
</dbReference>
<dbReference type="SUPFAM" id="SSF50974">
    <property type="entry name" value="Nitrous oxide reductase, N-terminal domain"/>
    <property type="match status" value="1"/>
</dbReference>
<evidence type="ECO:0000256" key="1">
    <source>
        <dbReference type="SAM" id="SignalP"/>
    </source>
</evidence>
<dbReference type="EMBL" id="BKCN01000003">
    <property type="protein sequence ID" value="GER03227.1"/>
    <property type="molecule type" value="Genomic_DNA"/>
</dbReference>
<dbReference type="NCBIfam" id="TIGR02276">
    <property type="entry name" value="beta_rpt_yvtn"/>
    <property type="match status" value="1"/>
</dbReference>
<dbReference type="AlphaFoldDB" id="A0A5A7N5G4"/>
<organism evidence="2 3">
    <name type="scientific">Iodidimonas nitroreducens</name>
    <dbReference type="NCBI Taxonomy" id="1236968"/>
    <lineage>
        <taxon>Bacteria</taxon>
        <taxon>Pseudomonadati</taxon>
        <taxon>Pseudomonadota</taxon>
        <taxon>Alphaproteobacteria</taxon>
        <taxon>Iodidimonadales</taxon>
        <taxon>Iodidimonadaceae</taxon>
        <taxon>Iodidimonas</taxon>
    </lineage>
</organism>
<sequence>MRMISGAILVLLGSLLAAGHPSSAQTLVVGNKSADTVSFIDLKTGIIKATRASGHGPHEVAISPDGAMAAVVAYGSAARPGHTVSLYDVPTATALKVIDLTPHSRPHGLAFSADGSRLLITTEGSGALIVVNIESGKVVQSIETGQQVSHMLAVSEDGTRAYVANIGSGSYCVIDLVAGTVVRTVLSGPESEGIALGPDENELWVSSRTDNSVSIFDTQTHEVLATIKTGRMPIRVAVHPDGRHAITTNARDGTISLIDYATRAVIKTIALQSAKGGETVPVTAIFSPDGQRLYVAMTNASEIAVIDAKSWQQIGRLPAGEGSDGLGWSPLSLKVDA</sequence>